<gene>
    <name evidence="7" type="ORF">GFC01_13975</name>
</gene>
<dbReference type="OrthoDB" id="1786698at2"/>
<evidence type="ECO:0000256" key="6">
    <source>
        <dbReference type="SAM" id="Phobius"/>
    </source>
</evidence>
<evidence type="ECO:0000256" key="4">
    <source>
        <dbReference type="ARBA" id="ARBA00022989"/>
    </source>
</evidence>
<evidence type="ECO:0000256" key="1">
    <source>
        <dbReference type="ARBA" id="ARBA00004651"/>
    </source>
</evidence>
<reference evidence="7 8" key="1">
    <citation type="submission" date="2019-10" db="EMBL/GenBank/DDBJ databases">
        <title>Comparative genomics of sulfur disproportionating microorganisms.</title>
        <authorList>
            <person name="Ward L.M."/>
            <person name="Bertran E."/>
            <person name="Johnston D."/>
        </authorList>
    </citation>
    <scope>NUCLEOTIDE SEQUENCE [LARGE SCALE GENOMIC DNA]</scope>
    <source>
        <strain evidence="7 8">DSM 14055</strain>
    </source>
</reference>
<dbReference type="AlphaFoldDB" id="A0A6N7ITD6"/>
<name>A0A6N7ITD6_9FIRM</name>
<proteinExistence type="predicted"/>
<evidence type="ECO:0008006" key="9">
    <source>
        <dbReference type="Google" id="ProtNLM"/>
    </source>
</evidence>
<dbReference type="Pfam" id="PF03899">
    <property type="entry name" value="ATP-synt_I"/>
    <property type="match status" value="1"/>
</dbReference>
<dbReference type="EMBL" id="WHYR01000046">
    <property type="protein sequence ID" value="MQL53344.1"/>
    <property type="molecule type" value="Genomic_DNA"/>
</dbReference>
<keyword evidence="8" id="KW-1185">Reference proteome</keyword>
<feature type="transmembrane region" description="Helical" evidence="6">
    <location>
        <begin position="83"/>
        <end position="100"/>
    </location>
</feature>
<feature type="transmembrane region" description="Helical" evidence="6">
    <location>
        <begin position="42"/>
        <end position="62"/>
    </location>
</feature>
<feature type="transmembrane region" description="Helical" evidence="6">
    <location>
        <begin position="20"/>
        <end position="36"/>
    </location>
</feature>
<accession>A0A6N7ITD6</accession>
<evidence type="ECO:0000256" key="5">
    <source>
        <dbReference type="ARBA" id="ARBA00023136"/>
    </source>
</evidence>
<comment type="subcellular location">
    <subcellularLocation>
        <location evidence="1">Cell membrane</location>
        <topology evidence="1">Multi-pass membrane protein</topology>
    </subcellularLocation>
</comment>
<comment type="caution">
    <text evidence="7">The sequence shown here is derived from an EMBL/GenBank/DDBJ whole genome shotgun (WGS) entry which is preliminary data.</text>
</comment>
<dbReference type="GO" id="GO:0005886">
    <property type="term" value="C:plasma membrane"/>
    <property type="evidence" value="ECO:0007669"/>
    <property type="project" value="UniProtKB-SubCell"/>
</dbReference>
<organism evidence="7 8">
    <name type="scientific">Desulfofundulus thermobenzoicus</name>
    <dbReference type="NCBI Taxonomy" id="29376"/>
    <lineage>
        <taxon>Bacteria</taxon>
        <taxon>Bacillati</taxon>
        <taxon>Bacillota</taxon>
        <taxon>Clostridia</taxon>
        <taxon>Eubacteriales</taxon>
        <taxon>Peptococcaceae</taxon>
        <taxon>Desulfofundulus</taxon>
    </lineage>
</organism>
<keyword evidence="2" id="KW-1003">Cell membrane</keyword>
<evidence type="ECO:0000313" key="7">
    <source>
        <dbReference type="EMBL" id="MQL53344.1"/>
    </source>
</evidence>
<feature type="transmembrane region" description="Helical" evidence="6">
    <location>
        <begin position="106"/>
        <end position="128"/>
    </location>
</feature>
<protein>
    <recommendedName>
        <fullName evidence="9">ATP synthase subunit I</fullName>
    </recommendedName>
</protein>
<sequence length="144" mass="15364">MVMPSLPSIPELDNQLKRTLRITGGLLVLTALAVAASPRDPLAWGLLLGLLTGMYNTYSLALRIGRLGGLSRQSARGYMRQGLVMRLALVAAVVLVAGRVTGVNILWLGAGMLLVPCITAVDAAVFAARQSRSEGKYFSEIEKI</sequence>
<keyword evidence="4 6" id="KW-1133">Transmembrane helix</keyword>
<evidence type="ECO:0000256" key="2">
    <source>
        <dbReference type="ARBA" id="ARBA00022475"/>
    </source>
</evidence>
<keyword evidence="5 6" id="KW-0472">Membrane</keyword>
<dbReference type="InterPro" id="IPR005598">
    <property type="entry name" value="ATP_synth_I"/>
</dbReference>
<keyword evidence="3 6" id="KW-0812">Transmembrane</keyword>
<evidence type="ECO:0000313" key="8">
    <source>
        <dbReference type="Proteomes" id="UP000441717"/>
    </source>
</evidence>
<dbReference type="Proteomes" id="UP000441717">
    <property type="component" value="Unassembled WGS sequence"/>
</dbReference>
<evidence type="ECO:0000256" key="3">
    <source>
        <dbReference type="ARBA" id="ARBA00022692"/>
    </source>
</evidence>